<evidence type="ECO:0000313" key="3">
    <source>
        <dbReference type="EMBL" id="EIJ38437.1"/>
    </source>
</evidence>
<dbReference type="PANTHER" id="PTHR21600">
    <property type="entry name" value="MITOCHONDRIAL RNA PSEUDOURIDINE SYNTHASE"/>
    <property type="match status" value="1"/>
</dbReference>
<dbReference type="Pfam" id="PF00849">
    <property type="entry name" value="PseudoU_synth_2"/>
    <property type="match status" value="1"/>
</dbReference>
<dbReference type="EMBL" id="JH651379">
    <property type="protein sequence ID" value="EIJ38437.1"/>
    <property type="molecule type" value="Genomic_DNA"/>
</dbReference>
<feature type="domain" description="Pseudouridine synthase RsuA/RluA-like" evidence="2">
    <location>
        <begin position="78"/>
        <end position="217"/>
    </location>
</feature>
<dbReference type="InterPro" id="IPR006145">
    <property type="entry name" value="PsdUridine_synth_RsuA/RluA"/>
</dbReference>
<reference evidence="3 4" key="1">
    <citation type="submission" date="2012-02" db="EMBL/GenBank/DDBJ databases">
        <title>Improved High-Quality Draft genome of Joostella marina DSM 19592.</title>
        <authorList>
            <consortium name="US DOE Joint Genome Institute (JGI-PGF)"/>
            <person name="Lucas S."/>
            <person name="Copeland A."/>
            <person name="Lapidus A."/>
            <person name="Bruce D."/>
            <person name="Goodwin L."/>
            <person name="Pitluck S."/>
            <person name="Peters L."/>
            <person name="Chertkov O."/>
            <person name="Ovchinnikova G."/>
            <person name="Kyrpides N."/>
            <person name="Mavromatis K."/>
            <person name="Detter J.C."/>
            <person name="Han C."/>
            <person name="Land M."/>
            <person name="Hauser L."/>
            <person name="Markowitz V."/>
            <person name="Cheng J.-F."/>
            <person name="Hugenholtz P."/>
            <person name="Woyke T."/>
            <person name="Wu D."/>
            <person name="Tindall B."/>
            <person name="Brambilla E."/>
            <person name="Klenk H.-P."/>
            <person name="Eisen J.A."/>
        </authorList>
    </citation>
    <scope>NUCLEOTIDE SEQUENCE [LARGE SCALE GENOMIC DNA]</scope>
    <source>
        <strain evidence="3 4">DSM 19592</strain>
    </source>
</reference>
<evidence type="ECO:0000313" key="4">
    <source>
        <dbReference type="Proteomes" id="UP000004690"/>
    </source>
</evidence>
<name>I3C494_9FLAO</name>
<proteinExistence type="predicted"/>
<dbReference type="PROSITE" id="PS50889">
    <property type="entry name" value="S4"/>
    <property type="match status" value="1"/>
</dbReference>
<evidence type="ECO:0000256" key="1">
    <source>
        <dbReference type="PROSITE-ProRule" id="PRU00182"/>
    </source>
</evidence>
<dbReference type="AlphaFoldDB" id="I3C494"/>
<dbReference type="InterPro" id="IPR006224">
    <property type="entry name" value="PsdUridine_synth_RluA-like_CS"/>
</dbReference>
<dbReference type="GO" id="GO:0003723">
    <property type="term" value="F:RNA binding"/>
    <property type="evidence" value="ECO:0007669"/>
    <property type="project" value="UniProtKB-KW"/>
</dbReference>
<dbReference type="RefSeq" id="WP_008611628.1">
    <property type="nucleotide sequence ID" value="NZ_JH651379.1"/>
</dbReference>
<dbReference type="GO" id="GO:0001522">
    <property type="term" value="P:pseudouridine synthesis"/>
    <property type="evidence" value="ECO:0007669"/>
    <property type="project" value="InterPro"/>
</dbReference>
<accession>I3C494</accession>
<dbReference type="SUPFAM" id="SSF55120">
    <property type="entry name" value="Pseudouridine synthase"/>
    <property type="match status" value="1"/>
</dbReference>
<keyword evidence="1" id="KW-0694">RNA-binding</keyword>
<dbReference type="HOGENOM" id="CLU_016902_11_4_10"/>
<protein>
    <submittedName>
        <fullName evidence="3">23S RNA-specific pseudouridylate synthase</fullName>
    </submittedName>
</protein>
<evidence type="ECO:0000259" key="2">
    <source>
        <dbReference type="Pfam" id="PF00849"/>
    </source>
</evidence>
<keyword evidence="4" id="KW-1185">Reference proteome</keyword>
<gene>
    <name evidence="3" type="ORF">JoomaDRAFT_1422</name>
</gene>
<organism evidence="3 4">
    <name type="scientific">Galbibacter orientalis DSM 19592</name>
    <dbReference type="NCBI Taxonomy" id="926559"/>
    <lineage>
        <taxon>Bacteria</taxon>
        <taxon>Pseudomonadati</taxon>
        <taxon>Bacteroidota</taxon>
        <taxon>Flavobacteriia</taxon>
        <taxon>Flavobacteriales</taxon>
        <taxon>Flavobacteriaceae</taxon>
        <taxon>Galbibacter</taxon>
    </lineage>
</organism>
<sequence length="274" mass="30653">MAPTRLQEYGVGIFNNIPTKSALKKALKKQLITVDKTVATTATFIKGGETIELAFQETKTPKKQLIFPLEVLFEDEYLAVIHKPAGILVSGNSFKTIANALPQNLKKSTLTDASIPQPVHRLDYPTTGILLVGKTNSSIRILNKLFEDKEIHKTYYAITIGKMETKGKVISSVDSKKSKSKYKVLNSVPSERFGSLNLVKLSPKTGRRHQLRIHLASIGNPILGDKEYGKEGLILNGKGLYLHAYSLKFIHPFTKEKLYLKDGLPERFKKIFEE</sequence>
<dbReference type="eggNOG" id="COG0564">
    <property type="taxonomic scope" value="Bacteria"/>
</dbReference>
<dbReference type="InterPro" id="IPR050188">
    <property type="entry name" value="RluA_PseudoU_synthase"/>
</dbReference>
<dbReference type="STRING" id="926559.JoomaDRAFT_1422"/>
<dbReference type="CDD" id="cd02869">
    <property type="entry name" value="PseudoU_synth_RluA_like"/>
    <property type="match status" value="1"/>
</dbReference>
<dbReference type="GO" id="GO:0006396">
    <property type="term" value="P:RNA processing"/>
    <property type="evidence" value="ECO:0007669"/>
    <property type="project" value="UniProtKB-ARBA"/>
</dbReference>
<dbReference type="Proteomes" id="UP000004690">
    <property type="component" value="Unassembled WGS sequence"/>
</dbReference>
<dbReference type="GO" id="GO:0009982">
    <property type="term" value="F:pseudouridine synthase activity"/>
    <property type="evidence" value="ECO:0007669"/>
    <property type="project" value="InterPro"/>
</dbReference>
<dbReference type="InterPro" id="IPR020103">
    <property type="entry name" value="PsdUridine_synth_cat_dom_sf"/>
</dbReference>
<dbReference type="Gene3D" id="3.30.2350.10">
    <property type="entry name" value="Pseudouridine synthase"/>
    <property type="match status" value="1"/>
</dbReference>
<dbReference type="GO" id="GO:0140098">
    <property type="term" value="F:catalytic activity, acting on RNA"/>
    <property type="evidence" value="ECO:0007669"/>
    <property type="project" value="UniProtKB-ARBA"/>
</dbReference>
<dbReference type="PROSITE" id="PS01129">
    <property type="entry name" value="PSI_RLU"/>
    <property type="match status" value="1"/>
</dbReference>